<dbReference type="InterPro" id="IPR050557">
    <property type="entry name" value="RTX_toxin/Mannuronan_C5-epim"/>
</dbReference>
<accession>A0ABV3NZN8</accession>
<evidence type="ECO:0000256" key="1">
    <source>
        <dbReference type="ARBA" id="ARBA00004613"/>
    </source>
</evidence>
<evidence type="ECO:0000256" key="3">
    <source>
        <dbReference type="ARBA" id="ARBA00022837"/>
    </source>
</evidence>
<evidence type="ECO:0000313" key="4">
    <source>
        <dbReference type="EMBL" id="MEW7315024.1"/>
    </source>
</evidence>
<dbReference type="Proteomes" id="UP001555342">
    <property type="component" value="Unassembled WGS sequence"/>
</dbReference>
<dbReference type="InterPro" id="IPR018247">
    <property type="entry name" value="EF_Hand_1_Ca_BS"/>
</dbReference>
<dbReference type="RefSeq" id="WP_367597031.1">
    <property type="nucleotide sequence ID" value="NZ_JBFMVT010000002.1"/>
</dbReference>
<dbReference type="Pfam" id="PF00353">
    <property type="entry name" value="HemolysinCabind"/>
    <property type="match status" value="2"/>
</dbReference>
<evidence type="ECO:0000256" key="2">
    <source>
        <dbReference type="ARBA" id="ARBA00022525"/>
    </source>
</evidence>
<keyword evidence="3" id="KW-0106">Calcium</keyword>
<gene>
    <name evidence="4" type="ORF">AB1E22_20335</name>
</gene>
<comment type="subcellular location">
    <subcellularLocation>
        <location evidence="1">Secreted</location>
    </subcellularLocation>
</comment>
<dbReference type="EMBL" id="JBFMVT010000002">
    <property type="protein sequence ID" value="MEW7315024.1"/>
    <property type="molecule type" value="Genomic_DNA"/>
</dbReference>
<dbReference type="PANTHER" id="PTHR38340:SF1">
    <property type="entry name" value="S-LAYER PROTEIN"/>
    <property type="match status" value="1"/>
</dbReference>
<dbReference type="PRINTS" id="PR00313">
    <property type="entry name" value="CABNDNGRPT"/>
</dbReference>
<reference evidence="4 5" key="1">
    <citation type="submission" date="2024-07" db="EMBL/GenBank/DDBJ databases">
        <authorList>
            <person name="Wang L."/>
        </authorList>
    </citation>
    <scope>NUCLEOTIDE SEQUENCE [LARGE SCALE GENOMIC DNA]</scope>
    <source>
        <strain evidence="4 5">WL359</strain>
    </source>
</reference>
<keyword evidence="2" id="KW-0964">Secreted</keyword>
<dbReference type="InterPro" id="IPR001343">
    <property type="entry name" value="Hemolysn_Ca-bd"/>
</dbReference>
<keyword evidence="5" id="KW-1185">Reference proteome</keyword>
<dbReference type="PANTHER" id="PTHR38340">
    <property type="entry name" value="S-LAYER PROTEIN"/>
    <property type="match status" value="1"/>
</dbReference>
<dbReference type="PROSITE" id="PS00018">
    <property type="entry name" value="EF_HAND_1"/>
    <property type="match status" value="1"/>
</dbReference>
<dbReference type="Gene3D" id="2.150.10.10">
    <property type="entry name" value="Serralysin-like metalloprotease, C-terminal"/>
    <property type="match status" value="1"/>
</dbReference>
<sequence length="227" mass="24126">MAYHYEGVSFSTTPSNNYSILCRGSKMVAPVNYNLPGYSTSPSDQTKPIQGTNNSETIYGTAGDDIIRGYDGNDHLYGLGGSDLMAGYADNNTLDGGEGNDFLFTGNGYNGTDTLIGGAGYDQFVYNDFCGNAPGSAGQYRHMAIISDFQQGVDKIHIVTAKGYDLNFAKLDTNGDGVLGAGDVGIGLGFDQSNHLSSTQFTLDKNNSIYINSNAPLKASDFEFSTI</sequence>
<dbReference type="InterPro" id="IPR011049">
    <property type="entry name" value="Serralysin-like_metalloprot_C"/>
</dbReference>
<protein>
    <recommendedName>
        <fullName evidence="6">Calcium-binding protein</fullName>
    </recommendedName>
</protein>
<evidence type="ECO:0000313" key="5">
    <source>
        <dbReference type="Proteomes" id="UP001555342"/>
    </source>
</evidence>
<organism evidence="4 5">
    <name type="scientific">Buttiauxella gaviniae</name>
    <dbReference type="NCBI Taxonomy" id="82990"/>
    <lineage>
        <taxon>Bacteria</taxon>
        <taxon>Pseudomonadati</taxon>
        <taxon>Pseudomonadota</taxon>
        <taxon>Gammaproteobacteria</taxon>
        <taxon>Enterobacterales</taxon>
        <taxon>Enterobacteriaceae</taxon>
        <taxon>Buttiauxella</taxon>
    </lineage>
</organism>
<dbReference type="SUPFAM" id="SSF51120">
    <property type="entry name" value="beta-Roll"/>
    <property type="match status" value="1"/>
</dbReference>
<name>A0ABV3NZN8_9ENTR</name>
<comment type="caution">
    <text evidence="4">The sequence shown here is derived from an EMBL/GenBank/DDBJ whole genome shotgun (WGS) entry which is preliminary data.</text>
</comment>
<evidence type="ECO:0008006" key="6">
    <source>
        <dbReference type="Google" id="ProtNLM"/>
    </source>
</evidence>
<proteinExistence type="predicted"/>